<reference evidence="2" key="1">
    <citation type="submission" date="2021-03" db="EMBL/GenBank/DDBJ databases">
        <authorList>
            <person name="Tagirdzhanova G."/>
        </authorList>
    </citation>
    <scope>NUCLEOTIDE SEQUENCE</scope>
</reference>
<organism evidence="2 3">
    <name type="scientific">Alectoria fallacina</name>
    <dbReference type="NCBI Taxonomy" id="1903189"/>
    <lineage>
        <taxon>Eukaryota</taxon>
        <taxon>Fungi</taxon>
        <taxon>Dikarya</taxon>
        <taxon>Ascomycota</taxon>
        <taxon>Pezizomycotina</taxon>
        <taxon>Lecanoromycetes</taxon>
        <taxon>OSLEUM clade</taxon>
        <taxon>Lecanoromycetidae</taxon>
        <taxon>Lecanorales</taxon>
        <taxon>Lecanorineae</taxon>
        <taxon>Parmeliaceae</taxon>
        <taxon>Alectoria</taxon>
    </lineage>
</organism>
<accession>A0A8H3FKH5</accession>
<dbReference type="Proteomes" id="UP000664203">
    <property type="component" value="Unassembled WGS sequence"/>
</dbReference>
<evidence type="ECO:0000256" key="1">
    <source>
        <dbReference type="SAM" id="SignalP"/>
    </source>
</evidence>
<keyword evidence="3" id="KW-1185">Reference proteome</keyword>
<dbReference type="AlphaFoldDB" id="A0A8H3FKH5"/>
<name>A0A8H3FKH5_9LECA</name>
<feature type="chain" id="PRO_5034549985" evidence="1">
    <location>
        <begin position="19"/>
        <end position="220"/>
    </location>
</feature>
<protein>
    <submittedName>
        <fullName evidence="2">Uncharacterized protein</fullName>
    </submittedName>
</protein>
<dbReference type="OrthoDB" id="10418829at2759"/>
<proteinExistence type="predicted"/>
<evidence type="ECO:0000313" key="3">
    <source>
        <dbReference type="Proteomes" id="UP000664203"/>
    </source>
</evidence>
<sequence length="220" mass="23670">MQLSYLLASLLASGEVIADHTNASNLNISEITLSMPPNIPPASSLPEITLADGTVIEIAENSCWTDPIAPPIASTSSEYAKGTCNVCVSQSLLDVESLITTSTLQDYRVQIRDDTNHDMGAVNRTLAALGGETGDKETNITMTVGGKPFHLWTMRDPVRPLFAVVYMDYDGPGPSDPSVQPPMVFDAAPADGTVTYVACTQSNIFLRDGKRVYFQCSFQC</sequence>
<comment type="caution">
    <text evidence="2">The sequence shown here is derived from an EMBL/GenBank/DDBJ whole genome shotgun (WGS) entry which is preliminary data.</text>
</comment>
<keyword evidence="1" id="KW-0732">Signal</keyword>
<dbReference type="EMBL" id="CAJPDR010000212">
    <property type="protein sequence ID" value="CAF9926224.1"/>
    <property type="molecule type" value="Genomic_DNA"/>
</dbReference>
<feature type="signal peptide" evidence="1">
    <location>
        <begin position="1"/>
        <end position="18"/>
    </location>
</feature>
<gene>
    <name evidence="2" type="ORF">ALECFALPRED_003394</name>
</gene>
<evidence type="ECO:0000313" key="2">
    <source>
        <dbReference type="EMBL" id="CAF9926224.1"/>
    </source>
</evidence>